<reference evidence="1" key="1">
    <citation type="submission" date="2020-05" db="EMBL/GenBank/DDBJ databases">
        <authorList>
            <person name="Chiriac C."/>
            <person name="Salcher M."/>
            <person name="Ghai R."/>
            <person name="Kavagutti S V."/>
        </authorList>
    </citation>
    <scope>NUCLEOTIDE SEQUENCE</scope>
</reference>
<organism evidence="1">
    <name type="scientific">uncultured Caudovirales phage</name>
    <dbReference type="NCBI Taxonomy" id="2100421"/>
    <lineage>
        <taxon>Viruses</taxon>
        <taxon>Duplodnaviria</taxon>
        <taxon>Heunggongvirae</taxon>
        <taxon>Uroviricota</taxon>
        <taxon>Caudoviricetes</taxon>
        <taxon>Peduoviridae</taxon>
        <taxon>Maltschvirus</taxon>
        <taxon>Maltschvirus maltsch</taxon>
    </lineage>
</organism>
<dbReference type="EMBL" id="LR798205">
    <property type="protein sequence ID" value="CAB5178773.1"/>
    <property type="molecule type" value="Genomic_DNA"/>
</dbReference>
<accession>A0A6J7W979</accession>
<dbReference type="NCBIfam" id="NF046037">
    <property type="entry name" value="carphisopro"/>
    <property type="match status" value="1"/>
</dbReference>
<proteinExistence type="predicted"/>
<gene>
    <name evidence="1" type="ORF">UFOVP156_34</name>
</gene>
<protein>
    <submittedName>
        <fullName evidence="1">Uncharacterized protein</fullName>
    </submittedName>
</protein>
<name>A0A6J7W979_9CAUD</name>
<evidence type="ECO:0000313" key="1">
    <source>
        <dbReference type="EMBL" id="CAB5178773.1"/>
    </source>
</evidence>
<sequence length="75" mass="8208">MSTKIRLNARQIITDLGGVTALSTLMHKAGCPVSSHVIEKWKVRDSIPSRHLVALIGLSEKGELPLKINQYITGD</sequence>
<dbReference type="InterPro" id="IPR059216">
    <property type="entry name" value="LeuA_carph_isopro_dom"/>
</dbReference>